<dbReference type="EMBL" id="JNOM01000143">
    <property type="protein sequence ID" value="KNG85735.1"/>
    <property type="molecule type" value="Genomic_DNA"/>
</dbReference>
<gene>
    <name evidence="1" type="ORF">ANOM_005725</name>
</gene>
<dbReference type="Proteomes" id="UP000037505">
    <property type="component" value="Unassembled WGS sequence"/>
</dbReference>
<dbReference type="AlphaFoldDB" id="A0A0L1J232"/>
<dbReference type="STRING" id="1509407.A0A0L1J232"/>
<dbReference type="SUPFAM" id="SSF69118">
    <property type="entry name" value="AhpD-like"/>
    <property type="match status" value="1"/>
</dbReference>
<keyword evidence="2" id="KW-1185">Reference proteome</keyword>
<accession>A0A0L1J232</accession>
<name>A0A0L1J232_ASPN3</name>
<protein>
    <submittedName>
        <fullName evidence="1">Uncharacterized protein</fullName>
    </submittedName>
</protein>
<evidence type="ECO:0000313" key="1">
    <source>
        <dbReference type="EMBL" id="KNG85735.1"/>
    </source>
</evidence>
<dbReference type="InterPro" id="IPR052999">
    <property type="entry name" value="PTS1_Protein"/>
</dbReference>
<reference evidence="1 2" key="1">
    <citation type="submission" date="2014-06" db="EMBL/GenBank/DDBJ databases">
        <title>The Genome of the Aflatoxigenic Filamentous Fungus Aspergillus nomius.</title>
        <authorList>
            <person name="Moore M.G."/>
            <person name="Shannon B.M."/>
            <person name="Brian M.M."/>
        </authorList>
    </citation>
    <scope>NUCLEOTIDE SEQUENCE [LARGE SCALE GENOMIC DNA]</scope>
    <source>
        <strain evidence="1 2">NRRL 13137</strain>
    </source>
</reference>
<sequence>MDEIRLAEMRALGEQNEETRGQWYTIAVSLYWYARSMTGMVTDARTGSRRGRGGGGGDVVKIYQMATAGLGVEEEKQVQRRLKEAILKTSILYGIPKSLQALLPLFATLDNDRIDHYGPRTEKKNNKEPLSVRQERARAYFDTLWTPAAAQANREKNFKYQPDLYLLNLEMIYELWISETDILDPVETQCCNAVALICSGSPVQAMWHTRGIVRHGGTLPVAKFALGIGLGVAEMYGLDTEKVVKVDDIPFDDTTPH</sequence>
<dbReference type="OrthoDB" id="5537330at2759"/>
<dbReference type="PANTHER" id="PTHR28180:SF5">
    <property type="entry name" value="DNA POLYMERASE ALPHA SUBUNIT B"/>
    <property type="match status" value="1"/>
</dbReference>
<organism evidence="1 2">
    <name type="scientific">Aspergillus nomiae NRRL (strain ATCC 15546 / NRRL 13137 / CBS 260.88 / M93)</name>
    <dbReference type="NCBI Taxonomy" id="1509407"/>
    <lineage>
        <taxon>Eukaryota</taxon>
        <taxon>Fungi</taxon>
        <taxon>Dikarya</taxon>
        <taxon>Ascomycota</taxon>
        <taxon>Pezizomycotina</taxon>
        <taxon>Eurotiomycetes</taxon>
        <taxon>Eurotiomycetidae</taxon>
        <taxon>Eurotiales</taxon>
        <taxon>Aspergillaceae</taxon>
        <taxon>Aspergillus</taxon>
        <taxon>Aspergillus subgen. Circumdati</taxon>
    </lineage>
</organism>
<proteinExistence type="predicted"/>
<comment type="caution">
    <text evidence="1">The sequence shown here is derived from an EMBL/GenBank/DDBJ whole genome shotgun (WGS) entry which is preliminary data.</text>
</comment>
<evidence type="ECO:0000313" key="2">
    <source>
        <dbReference type="Proteomes" id="UP000037505"/>
    </source>
</evidence>
<dbReference type="RefSeq" id="XP_015406658.1">
    <property type="nucleotide sequence ID" value="XM_015550982.1"/>
</dbReference>
<dbReference type="Gene3D" id="1.20.1290.10">
    <property type="entry name" value="AhpD-like"/>
    <property type="match status" value="1"/>
</dbReference>
<dbReference type="InterPro" id="IPR029032">
    <property type="entry name" value="AhpD-like"/>
</dbReference>
<dbReference type="GeneID" id="26807529"/>
<dbReference type="PANTHER" id="PTHR28180">
    <property type="entry name" value="CONSERVED MITOCHONDRIAL PROTEIN-RELATED"/>
    <property type="match status" value="1"/>
</dbReference>